<evidence type="ECO:0000256" key="5">
    <source>
        <dbReference type="ARBA" id="ARBA00022553"/>
    </source>
</evidence>
<dbReference type="InterPro" id="IPR036890">
    <property type="entry name" value="HATPase_C_sf"/>
</dbReference>
<dbReference type="Pfam" id="PF00512">
    <property type="entry name" value="HisKA"/>
    <property type="match status" value="1"/>
</dbReference>
<evidence type="ECO:0000256" key="12">
    <source>
        <dbReference type="PROSITE-ProRule" id="PRU00110"/>
    </source>
</evidence>
<dbReference type="CDD" id="cd16922">
    <property type="entry name" value="HATPase_EvgS-ArcB-TorS-like"/>
    <property type="match status" value="1"/>
</dbReference>
<evidence type="ECO:0000259" key="16">
    <source>
        <dbReference type="PROSITE" id="PS50110"/>
    </source>
</evidence>
<comment type="caution">
    <text evidence="18">The sequence shown here is derived from an EMBL/GenBank/DDBJ whole genome shotgun (WGS) entry which is preliminary data.</text>
</comment>
<dbReference type="SMART" id="SM00448">
    <property type="entry name" value="REC"/>
    <property type="match status" value="1"/>
</dbReference>
<dbReference type="InterPro" id="IPR005467">
    <property type="entry name" value="His_kinase_dom"/>
</dbReference>
<dbReference type="PANTHER" id="PTHR45339:SF1">
    <property type="entry name" value="HYBRID SIGNAL TRANSDUCTION HISTIDINE KINASE J"/>
    <property type="match status" value="1"/>
</dbReference>
<dbReference type="PANTHER" id="PTHR45339">
    <property type="entry name" value="HYBRID SIGNAL TRANSDUCTION HISTIDINE KINASE J"/>
    <property type="match status" value="1"/>
</dbReference>
<dbReference type="PROSITE" id="PS50109">
    <property type="entry name" value="HIS_KIN"/>
    <property type="match status" value="1"/>
</dbReference>
<dbReference type="Gene3D" id="1.20.120.160">
    <property type="entry name" value="HPT domain"/>
    <property type="match status" value="1"/>
</dbReference>
<protein>
    <recommendedName>
        <fullName evidence="3">histidine kinase</fullName>
        <ecNumber evidence="3">2.7.13.3</ecNumber>
    </recommendedName>
</protein>
<keyword evidence="8" id="KW-0067">ATP-binding</keyword>
<evidence type="ECO:0000256" key="1">
    <source>
        <dbReference type="ARBA" id="ARBA00000085"/>
    </source>
</evidence>
<keyword evidence="10" id="KW-0902">Two-component regulatory system</keyword>
<organism evidence="18 19">
    <name type="scientific">Zobellia uliginosa</name>
    <dbReference type="NCBI Taxonomy" id="143224"/>
    <lineage>
        <taxon>Bacteria</taxon>
        <taxon>Pseudomonadati</taxon>
        <taxon>Bacteroidota</taxon>
        <taxon>Flavobacteriia</taxon>
        <taxon>Flavobacteriales</taxon>
        <taxon>Flavobacteriaceae</taxon>
        <taxon>Zobellia</taxon>
    </lineage>
</organism>
<feature type="transmembrane region" description="Helical" evidence="14">
    <location>
        <begin position="12"/>
        <end position="35"/>
    </location>
</feature>
<feature type="domain" description="Histidine kinase" evidence="15">
    <location>
        <begin position="332"/>
        <end position="553"/>
    </location>
</feature>
<dbReference type="SMART" id="SM00387">
    <property type="entry name" value="HATPase_c"/>
    <property type="match status" value="1"/>
</dbReference>
<evidence type="ECO:0000256" key="14">
    <source>
        <dbReference type="SAM" id="Phobius"/>
    </source>
</evidence>
<keyword evidence="6 14" id="KW-0812">Transmembrane</keyword>
<keyword evidence="7" id="KW-0547">Nucleotide-binding</keyword>
<dbReference type="Gene3D" id="3.40.50.2300">
    <property type="match status" value="1"/>
</dbReference>
<dbReference type="PROSITE" id="PS50894">
    <property type="entry name" value="HPT"/>
    <property type="match status" value="1"/>
</dbReference>
<accession>A0ABY1KJ61</accession>
<sequence length="827" mass="92407">MVNASKKSKNKFTLKIIASYLILAMLAAAVGYFVYTEIQTYISTETADVNDEKLLRTSSLMTNLYEAESLSKLALQSDEKINFDAYALKIDSIQIEIDTLKQLMLGEEQKSLLDSLQILLSQKVSNNNELRKLKVKSKSANSLDKALKEFEKIEESFGKFSAENLFTDFDQLSPKVQQSLRDYADLISKNVPNSGDNTKNAAYVDSILNVSKAMLKKAKLADTRSQRSLAQKEIEVNRNDLELSRQLQNIIAAFEKEIIASSYNTSIVKRETLKRTTRIAGLAALLGFMIVGIFSFLITRDYWKVQTYRMRLEKEKKFSESLLKSREQLISTVSHDLRTPLNTISGYSELLESTGLTRKQNGYIKNVKSASEYVGNLVNDLLDFSKLEAGKLKIEKVPFIPAHLIQETAENLQALNVQKGLKLILEIAPQLQQTVLGDPFRIRQILTNLMGNAFKFTEQGQIKIIATATKGKDKAITARIQVVDTGIGIAKEKQHLIFKEFTQADSDTDKKFGGHGLGLTISKKLAELLKGSLTLESQLGLGSTFTLQLPLEITDAVKKPNKEMPYLAPKLRMLIIDDDTALLHMLRELAESMGITTHTFTNFLSIEKDSHLAYDIVLTDIQMPQVTGFEVLKKLKSGAYKHYTDQPIVAMTGRRDLGPEAYIGVGFSQVLQKPFPKGELIATLKLLGITTQDEAPKEGKKTAALGREPKLYNLDIIHSFLGRNEDAIQDVLGTFLSDTETNMKLLEETVGAQDYPQVNQVAHRMLPMFRQLKAQSCVVALEHMEVATPKTMDHKTLSGSFANLTSDVADLTSELKERLATSPDYND</sequence>
<feature type="modified residue" description="4-aspartylphosphate" evidence="13">
    <location>
        <position position="620"/>
    </location>
</feature>
<evidence type="ECO:0000256" key="4">
    <source>
        <dbReference type="ARBA" id="ARBA00022475"/>
    </source>
</evidence>
<gene>
    <name evidence="18" type="ORF">SAMN05421766_101626</name>
</gene>
<evidence type="ECO:0000256" key="3">
    <source>
        <dbReference type="ARBA" id="ARBA00012438"/>
    </source>
</evidence>
<keyword evidence="4" id="KW-1003">Cell membrane</keyword>
<dbReference type="InterPro" id="IPR036097">
    <property type="entry name" value="HisK_dim/P_sf"/>
</dbReference>
<evidence type="ECO:0000256" key="10">
    <source>
        <dbReference type="ARBA" id="ARBA00023012"/>
    </source>
</evidence>
<evidence type="ECO:0000256" key="9">
    <source>
        <dbReference type="ARBA" id="ARBA00022989"/>
    </source>
</evidence>
<keyword evidence="11 14" id="KW-0472">Membrane</keyword>
<dbReference type="InterPro" id="IPR001789">
    <property type="entry name" value="Sig_transdc_resp-reg_receiver"/>
</dbReference>
<dbReference type="Pfam" id="PF00072">
    <property type="entry name" value="Response_reg"/>
    <property type="match status" value="1"/>
</dbReference>
<dbReference type="Pfam" id="PF02518">
    <property type="entry name" value="HATPase_c"/>
    <property type="match status" value="1"/>
</dbReference>
<dbReference type="EC" id="2.7.13.3" evidence="3"/>
<dbReference type="SUPFAM" id="SSF52172">
    <property type="entry name" value="CheY-like"/>
    <property type="match status" value="1"/>
</dbReference>
<dbReference type="PRINTS" id="PR00344">
    <property type="entry name" value="BCTRLSENSOR"/>
</dbReference>
<dbReference type="InterPro" id="IPR003661">
    <property type="entry name" value="HisK_dim/P_dom"/>
</dbReference>
<feature type="modified residue" description="Phosphohistidine" evidence="12">
    <location>
        <position position="763"/>
    </location>
</feature>
<evidence type="ECO:0000256" key="8">
    <source>
        <dbReference type="ARBA" id="ARBA00022840"/>
    </source>
</evidence>
<evidence type="ECO:0000259" key="17">
    <source>
        <dbReference type="PROSITE" id="PS50894"/>
    </source>
</evidence>
<dbReference type="SUPFAM" id="SSF47226">
    <property type="entry name" value="Histidine-containing phosphotransfer domain, HPT domain"/>
    <property type="match status" value="1"/>
</dbReference>
<proteinExistence type="predicted"/>
<dbReference type="Gene3D" id="1.10.287.130">
    <property type="match status" value="1"/>
</dbReference>
<dbReference type="SUPFAM" id="SSF55874">
    <property type="entry name" value="ATPase domain of HSP90 chaperone/DNA topoisomerase II/histidine kinase"/>
    <property type="match status" value="1"/>
</dbReference>
<evidence type="ECO:0000256" key="6">
    <source>
        <dbReference type="ARBA" id="ARBA00022692"/>
    </source>
</evidence>
<evidence type="ECO:0000256" key="13">
    <source>
        <dbReference type="PROSITE-ProRule" id="PRU00169"/>
    </source>
</evidence>
<feature type="domain" description="Response regulatory" evidence="16">
    <location>
        <begin position="572"/>
        <end position="688"/>
    </location>
</feature>
<dbReference type="CDD" id="cd00082">
    <property type="entry name" value="HisKA"/>
    <property type="match status" value="1"/>
</dbReference>
<dbReference type="Gene3D" id="3.30.565.10">
    <property type="entry name" value="Histidine kinase-like ATPase, C-terminal domain"/>
    <property type="match status" value="1"/>
</dbReference>
<dbReference type="CDD" id="cd00156">
    <property type="entry name" value="REC"/>
    <property type="match status" value="1"/>
</dbReference>
<dbReference type="SMART" id="SM00388">
    <property type="entry name" value="HisKA"/>
    <property type="match status" value="1"/>
</dbReference>
<reference evidence="18 19" key="1">
    <citation type="submission" date="2017-01" db="EMBL/GenBank/DDBJ databases">
        <authorList>
            <person name="Varghese N."/>
            <person name="Submissions S."/>
        </authorList>
    </citation>
    <scope>NUCLEOTIDE SEQUENCE [LARGE SCALE GENOMIC DNA]</scope>
    <source>
        <strain evidence="18 19">DSM 2061</strain>
    </source>
</reference>
<dbReference type="PROSITE" id="PS50110">
    <property type="entry name" value="RESPONSE_REGULATORY"/>
    <property type="match status" value="1"/>
</dbReference>
<keyword evidence="5 13" id="KW-0597">Phosphoprotein</keyword>
<keyword evidence="19" id="KW-1185">Reference proteome</keyword>
<feature type="domain" description="HPt" evidence="17">
    <location>
        <begin position="724"/>
        <end position="822"/>
    </location>
</feature>
<dbReference type="InterPro" id="IPR011006">
    <property type="entry name" value="CheY-like_superfamily"/>
</dbReference>
<dbReference type="InterPro" id="IPR003594">
    <property type="entry name" value="HATPase_dom"/>
</dbReference>
<keyword evidence="9 14" id="KW-1133">Transmembrane helix</keyword>
<dbReference type="InterPro" id="IPR036641">
    <property type="entry name" value="HPT_dom_sf"/>
</dbReference>
<evidence type="ECO:0000256" key="7">
    <source>
        <dbReference type="ARBA" id="ARBA00022741"/>
    </source>
</evidence>
<comment type="subcellular location">
    <subcellularLocation>
        <location evidence="2">Cell membrane</location>
        <topology evidence="2">Multi-pass membrane protein</topology>
    </subcellularLocation>
</comment>
<dbReference type="Proteomes" id="UP000185728">
    <property type="component" value="Unassembled WGS sequence"/>
</dbReference>
<name>A0ABY1KJ61_9FLAO</name>
<dbReference type="EMBL" id="FTOB01000001">
    <property type="protein sequence ID" value="SIS40792.1"/>
    <property type="molecule type" value="Genomic_DNA"/>
</dbReference>
<evidence type="ECO:0000259" key="15">
    <source>
        <dbReference type="PROSITE" id="PS50109"/>
    </source>
</evidence>
<dbReference type="InterPro" id="IPR004358">
    <property type="entry name" value="Sig_transdc_His_kin-like_C"/>
</dbReference>
<dbReference type="SUPFAM" id="SSF47384">
    <property type="entry name" value="Homodimeric domain of signal transducing histidine kinase"/>
    <property type="match status" value="1"/>
</dbReference>
<comment type="catalytic activity">
    <reaction evidence="1">
        <text>ATP + protein L-histidine = ADP + protein N-phospho-L-histidine.</text>
        <dbReference type="EC" id="2.7.13.3"/>
    </reaction>
</comment>
<dbReference type="InterPro" id="IPR008207">
    <property type="entry name" value="Sig_transdc_His_kin_Hpt_dom"/>
</dbReference>
<evidence type="ECO:0000313" key="18">
    <source>
        <dbReference type="EMBL" id="SIS40792.1"/>
    </source>
</evidence>
<evidence type="ECO:0000256" key="2">
    <source>
        <dbReference type="ARBA" id="ARBA00004651"/>
    </source>
</evidence>
<evidence type="ECO:0000256" key="11">
    <source>
        <dbReference type="ARBA" id="ARBA00023136"/>
    </source>
</evidence>
<feature type="transmembrane region" description="Helical" evidence="14">
    <location>
        <begin position="279"/>
        <end position="299"/>
    </location>
</feature>
<evidence type="ECO:0000313" key="19">
    <source>
        <dbReference type="Proteomes" id="UP000185728"/>
    </source>
</evidence>